<dbReference type="Proteomes" id="UP000194761">
    <property type="component" value="Unassembled WGS sequence"/>
</dbReference>
<dbReference type="EMBL" id="NGFP01000034">
    <property type="protein sequence ID" value="OUC97607.1"/>
    <property type="molecule type" value="Genomic_DNA"/>
</dbReference>
<dbReference type="AlphaFoldDB" id="A0A243RRE4"/>
<comment type="caution">
    <text evidence="3">The sequence shown here is derived from an EMBL/GenBank/DDBJ whole genome shotgun (WGS) entry which is preliminary data.</text>
</comment>
<organism evidence="3 4">
    <name type="scientific">Streptosporangium minutum</name>
    <dbReference type="NCBI Taxonomy" id="569862"/>
    <lineage>
        <taxon>Bacteria</taxon>
        <taxon>Bacillati</taxon>
        <taxon>Actinomycetota</taxon>
        <taxon>Actinomycetes</taxon>
        <taxon>Streptosporangiales</taxon>
        <taxon>Streptosporangiaceae</taxon>
        <taxon>Streptosporangium</taxon>
    </lineage>
</organism>
<keyword evidence="4" id="KW-1185">Reference proteome</keyword>
<keyword evidence="2" id="KW-0732">Signal</keyword>
<reference evidence="3 4" key="1">
    <citation type="submission" date="2017-05" db="EMBL/GenBank/DDBJ databases">
        <title>Biotechnological potential of actinobacteria isolated from South African environments.</title>
        <authorList>
            <person name="Le Roes-Hill M."/>
            <person name="Prins A."/>
            <person name="Durrell K.A."/>
        </authorList>
    </citation>
    <scope>NUCLEOTIDE SEQUENCE [LARGE SCALE GENOMIC DNA]</scope>
    <source>
        <strain evidence="3">M26</strain>
    </source>
</reference>
<protein>
    <submittedName>
        <fullName evidence="3">Uncharacterized protein</fullName>
    </submittedName>
</protein>
<feature type="region of interest" description="Disordered" evidence="1">
    <location>
        <begin position="250"/>
        <end position="275"/>
    </location>
</feature>
<sequence length="275" mass="30178">MRRWIATMAVAVTASVAVTGLGAAADAQTGPISPADALRRQLVENRGVAMSEVTTWGRDWGKDSSRRKTRTEFGKGTVTATDVRHIDRSDDPQSPVRFLTFTGRTYCQGWICPVPEGKTWVLFYEDEKTRPFLESGGIDLGDPAALQAVLTTTEAKRPGGVYDDTPTTIHQGTITYAQLYKTSPAFRDQYGKKPPTGRDAKTKVSWRLWLGKDQLVRRVQTSWTELVANGTSVGGFHVVDARLTGWGAKTDLPVPSADETAEQDEWKDSPKSSLS</sequence>
<evidence type="ECO:0000256" key="1">
    <source>
        <dbReference type="SAM" id="MobiDB-lite"/>
    </source>
</evidence>
<feature type="signal peptide" evidence="2">
    <location>
        <begin position="1"/>
        <end position="24"/>
    </location>
</feature>
<proteinExistence type="predicted"/>
<evidence type="ECO:0000256" key="2">
    <source>
        <dbReference type="SAM" id="SignalP"/>
    </source>
</evidence>
<evidence type="ECO:0000313" key="3">
    <source>
        <dbReference type="EMBL" id="OUC97607.1"/>
    </source>
</evidence>
<gene>
    <name evidence="3" type="ORF">CA984_10320</name>
</gene>
<feature type="compositionally biased region" description="Basic and acidic residues" evidence="1">
    <location>
        <begin position="264"/>
        <end position="275"/>
    </location>
</feature>
<accession>A0A243RRE4</accession>
<name>A0A243RRE4_9ACTN</name>
<feature type="chain" id="PRO_5039231821" evidence="2">
    <location>
        <begin position="25"/>
        <end position="275"/>
    </location>
</feature>
<dbReference type="RefSeq" id="WP_086570659.1">
    <property type="nucleotide sequence ID" value="NZ_NGFP01000034.1"/>
</dbReference>
<evidence type="ECO:0000313" key="4">
    <source>
        <dbReference type="Proteomes" id="UP000194761"/>
    </source>
</evidence>